<dbReference type="PANTHER" id="PTHR23085">
    <property type="entry name" value="GH28348P"/>
    <property type="match status" value="1"/>
</dbReference>
<evidence type="ECO:0000256" key="3">
    <source>
        <dbReference type="ARBA" id="ARBA00004236"/>
    </source>
</evidence>
<feature type="compositionally biased region" description="Basic and acidic residues" evidence="11">
    <location>
        <begin position="733"/>
        <end position="743"/>
    </location>
</feature>
<accession>A0A7M5XM30</accession>
<evidence type="ECO:0000256" key="4">
    <source>
        <dbReference type="ARBA" id="ARBA00008599"/>
    </source>
</evidence>
<evidence type="ECO:0000256" key="5">
    <source>
        <dbReference type="ARBA" id="ARBA00022475"/>
    </source>
</evidence>
<dbReference type="EnsemblMetazoa" id="CLYHEMT025843.1">
    <property type="protein sequence ID" value="CLYHEMP025843.1"/>
    <property type="gene ID" value="CLYHEMG025843"/>
</dbReference>
<dbReference type="Proteomes" id="UP000594262">
    <property type="component" value="Unplaced"/>
</dbReference>
<dbReference type="SMART" id="SM00698">
    <property type="entry name" value="MORN"/>
    <property type="match status" value="2"/>
</dbReference>
<organism evidence="12 13">
    <name type="scientific">Clytia hemisphaerica</name>
    <dbReference type="NCBI Taxonomy" id="252671"/>
    <lineage>
        <taxon>Eukaryota</taxon>
        <taxon>Metazoa</taxon>
        <taxon>Cnidaria</taxon>
        <taxon>Hydrozoa</taxon>
        <taxon>Hydroidolina</taxon>
        <taxon>Leptothecata</taxon>
        <taxon>Obeliida</taxon>
        <taxon>Clytiidae</taxon>
        <taxon>Clytia</taxon>
    </lineage>
</organism>
<sequence length="891" mass="98798">TLSTNIFLPSFFRQRVSVFQMMINNFKKPELMDSIDEHRNELYKGAWEGDMRHGPGICFYEDGSKFIGQWKDNHRHGYGLFIDHLGEKSGGKWYNDTLILMTRRNNIKLPMVKKKIKRSVLDAIEAAEKASKKTRLAITRGLAARKLAEEAETASTIAAGDAEKAQDFRRKFTLHPLLKESLRNLNHNHNENSDDSSTESLNLKHKSTPNLQVNDSPSGSMRRKRHSFSSLISNQHERIHKKSSSFLTPLSNDSTENIDLDVLHSFQKHPASESALYAAMDTTIGAGAFNPFLSQMVLMQYNDAQTRITNSLTRGGSALTGRLAQENSNMFASTFVPMTARKSDYDNTDGSADSDRSCEDSPRRSSSANEYLSRRSSTASDGLAMAKDSGFWRSVTGMSRSRSGPISPSSKPKRTLLHPSDCARKRRSGVANMSVDSGDSITSEDVKTIEMKGKLLTGDEVNYSYIALNTGIQGKDSVVLYTDHPRPKFRSDFSISEKTLVNSSTGLYRTLVGEVPRVLNPTSKTGIPEIDGRRDSIDSGTADGESLLDSRGYVKNGSTSSKDKLPISRTSSKGVRYSFSPSFEDRDTDVPAEKSPLVDDCKPPPTYDDVFDKSVREKEHTSSIRICHRNPKQVIITSDEKPAESSAPQNEQPSMEIHIESSVASSVDSKTKPSAKKGLAGLLAKTLWRKNSSLSVRSTSTDSGYKQSFSLDDASVSALSPKALRYSPQPPVIDEKTTPHNESSKSTLNTTVVSIENDKHRQLNTCGQQTSKRGSLKRSSLKKRVNGGNLNTDEFDQNRTIEQSPLPGRKIELPTFFDRDGGKVPLNGSTQSVDRQFNKRSTTTSMEDYVILDEQKDHLKKIGDSKKVGCLKFVYGDISYLKKGVFSVFTL</sequence>
<comment type="similarity">
    <text evidence="4">Belongs to the junctophilin family.</text>
</comment>
<keyword evidence="5" id="KW-1003">Cell membrane</keyword>
<dbReference type="AlphaFoldDB" id="A0A7M5XM30"/>
<comment type="subcellular location">
    <subcellularLocation>
        <location evidence="3">Cell membrane</location>
    </subcellularLocation>
    <subcellularLocation>
        <location evidence="2">Endomembrane system</location>
        <topology evidence="2">Peripheral membrane protein</topology>
    </subcellularLocation>
    <subcellularLocation>
        <location evidence="1">Endoplasmic reticulum membrane</location>
        <topology evidence="1">Single-pass type IV membrane protein</topology>
    </subcellularLocation>
</comment>
<feature type="compositionally biased region" description="Low complexity" evidence="11">
    <location>
        <begin position="399"/>
        <end position="410"/>
    </location>
</feature>
<evidence type="ECO:0000313" key="12">
    <source>
        <dbReference type="EnsemblMetazoa" id="CLYHEMP025843.1"/>
    </source>
</evidence>
<name>A0A7M5XM30_9CNID</name>
<dbReference type="SUPFAM" id="SSF82185">
    <property type="entry name" value="Histone H3 K4-specific methyltransferase SET7/9 N-terminal domain"/>
    <property type="match status" value="1"/>
</dbReference>
<dbReference type="GO" id="GO:0030314">
    <property type="term" value="C:junctional membrane complex"/>
    <property type="evidence" value="ECO:0007669"/>
    <property type="project" value="InterPro"/>
</dbReference>
<feature type="region of interest" description="Disordered" evidence="11">
    <location>
        <begin position="186"/>
        <end position="228"/>
    </location>
</feature>
<protein>
    <submittedName>
        <fullName evidence="12">Uncharacterized protein</fullName>
    </submittedName>
</protein>
<dbReference type="GO" id="GO:0005886">
    <property type="term" value="C:plasma membrane"/>
    <property type="evidence" value="ECO:0007669"/>
    <property type="project" value="UniProtKB-SubCell"/>
</dbReference>
<feature type="region of interest" description="Disordered" evidence="11">
    <location>
        <begin position="521"/>
        <end position="606"/>
    </location>
</feature>
<dbReference type="Pfam" id="PF02493">
    <property type="entry name" value="MORN"/>
    <property type="match status" value="2"/>
</dbReference>
<feature type="compositionally biased region" description="Basic residues" evidence="11">
    <location>
        <begin position="774"/>
        <end position="785"/>
    </location>
</feature>
<dbReference type="GO" id="GO:0005789">
    <property type="term" value="C:endoplasmic reticulum membrane"/>
    <property type="evidence" value="ECO:0007669"/>
    <property type="project" value="UniProtKB-SubCell"/>
</dbReference>
<evidence type="ECO:0000256" key="7">
    <source>
        <dbReference type="ARBA" id="ARBA00022737"/>
    </source>
</evidence>
<evidence type="ECO:0000256" key="1">
    <source>
        <dbReference type="ARBA" id="ARBA00004163"/>
    </source>
</evidence>
<keyword evidence="8" id="KW-0256">Endoplasmic reticulum</keyword>
<keyword evidence="13" id="KW-1185">Reference proteome</keyword>
<reference evidence="12" key="1">
    <citation type="submission" date="2021-01" db="UniProtKB">
        <authorList>
            <consortium name="EnsemblMetazoa"/>
        </authorList>
    </citation>
    <scope>IDENTIFICATION</scope>
</reference>
<evidence type="ECO:0000256" key="8">
    <source>
        <dbReference type="ARBA" id="ARBA00022824"/>
    </source>
</evidence>
<keyword evidence="6" id="KW-0812">Transmembrane</keyword>
<keyword evidence="7" id="KW-0677">Repeat</keyword>
<feature type="compositionally biased region" description="Basic and acidic residues" evidence="11">
    <location>
        <begin position="583"/>
        <end position="602"/>
    </location>
</feature>
<feature type="region of interest" description="Disordered" evidence="11">
    <location>
        <begin position="722"/>
        <end position="748"/>
    </location>
</feature>
<feature type="region of interest" description="Disordered" evidence="11">
    <location>
        <begin position="342"/>
        <end position="382"/>
    </location>
</feature>
<feature type="compositionally biased region" description="Polar residues" evidence="11">
    <location>
        <begin position="364"/>
        <end position="380"/>
    </location>
</feature>
<dbReference type="InterPro" id="IPR017191">
    <property type="entry name" value="Junctophilin"/>
</dbReference>
<feature type="compositionally biased region" description="Basic and acidic residues" evidence="11">
    <location>
        <begin position="353"/>
        <end position="363"/>
    </location>
</feature>
<evidence type="ECO:0000256" key="11">
    <source>
        <dbReference type="SAM" id="MobiDB-lite"/>
    </source>
</evidence>
<evidence type="ECO:0000256" key="9">
    <source>
        <dbReference type="ARBA" id="ARBA00022989"/>
    </source>
</evidence>
<dbReference type="InterPro" id="IPR003409">
    <property type="entry name" value="MORN"/>
</dbReference>
<evidence type="ECO:0000313" key="13">
    <source>
        <dbReference type="Proteomes" id="UP000594262"/>
    </source>
</evidence>
<feature type="region of interest" description="Disordered" evidence="11">
    <location>
        <begin position="394"/>
        <end position="417"/>
    </location>
</feature>
<dbReference type="Gene3D" id="2.20.110.10">
    <property type="entry name" value="Histone H3 K4-specific methyltransferase SET7/9 N-terminal domain"/>
    <property type="match status" value="1"/>
</dbReference>
<proteinExistence type="inferred from homology"/>
<feature type="compositionally biased region" description="Polar residues" evidence="11">
    <location>
        <begin position="208"/>
        <end position="219"/>
    </location>
</feature>
<dbReference type="PANTHER" id="PTHR23085:SF16">
    <property type="entry name" value="GH28348P"/>
    <property type="match status" value="1"/>
</dbReference>
<evidence type="ECO:0000256" key="6">
    <source>
        <dbReference type="ARBA" id="ARBA00022692"/>
    </source>
</evidence>
<evidence type="ECO:0000256" key="10">
    <source>
        <dbReference type="ARBA" id="ARBA00023136"/>
    </source>
</evidence>
<keyword evidence="9" id="KW-1133">Transmembrane helix</keyword>
<evidence type="ECO:0000256" key="2">
    <source>
        <dbReference type="ARBA" id="ARBA00004184"/>
    </source>
</evidence>
<keyword evidence="10" id="KW-0472">Membrane</keyword>
<feature type="region of interest" description="Disordered" evidence="11">
    <location>
        <begin position="765"/>
        <end position="795"/>
    </location>
</feature>
<feature type="region of interest" description="Disordered" evidence="11">
    <location>
        <begin position="627"/>
        <end position="655"/>
    </location>
</feature>